<feature type="transmembrane region" description="Helical" evidence="1">
    <location>
        <begin position="7"/>
        <end position="28"/>
    </location>
</feature>
<keyword evidence="1" id="KW-1133">Transmembrane helix</keyword>
<proteinExistence type="predicted"/>
<keyword evidence="3" id="KW-1185">Reference proteome</keyword>
<dbReference type="EMBL" id="GL348715">
    <property type="protein sequence ID" value="EFH60042.1"/>
    <property type="molecule type" value="Genomic_DNA"/>
</dbReference>
<gene>
    <name evidence="2" type="ORF">ARALYDRAFT_899544</name>
</gene>
<dbReference type="AlphaFoldDB" id="D7LB67"/>
<protein>
    <submittedName>
        <fullName evidence="2">Predicted protein</fullName>
    </submittedName>
</protein>
<evidence type="ECO:0000313" key="2">
    <source>
        <dbReference type="EMBL" id="EFH60042.1"/>
    </source>
</evidence>
<dbReference type="HOGENOM" id="CLU_1104078_0_0_1"/>
<keyword evidence="1" id="KW-0812">Transmembrane</keyword>
<keyword evidence="1" id="KW-0472">Membrane</keyword>
<organism evidence="3">
    <name type="scientific">Arabidopsis lyrata subsp. lyrata</name>
    <name type="common">Lyre-leaved rock-cress</name>
    <dbReference type="NCBI Taxonomy" id="81972"/>
    <lineage>
        <taxon>Eukaryota</taxon>
        <taxon>Viridiplantae</taxon>
        <taxon>Streptophyta</taxon>
        <taxon>Embryophyta</taxon>
        <taxon>Tracheophyta</taxon>
        <taxon>Spermatophyta</taxon>
        <taxon>Magnoliopsida</taxon>
        <taxon>eudicotyledons</taxon>
        <taxon>Gunneridae</taxon>
        <taxon>Pentapetalae</taxon>
        <taxon>rosids</taxon>
        <taxon>malvids</taxon>
        <taxon>Brassicales</taxon>
        <taxon>Brassicaceae</taxon>
        <taxon>Camelineae</taxon>
        <taxon>Arabidopsis</taxon>
    </lineage>
</organism>
<reference evidence="3" key="1">
    <citation type="journal article" date="2011" name="Nat. Genet.">
        <title>The Arabidopsis lyrata genome sequence and the basis of rapid genome size change.</title>
        <authorList>
            <person name="Hu T.T."/>
            <person name="Pattyn P."/>
            <person name="Bakker E.G."/>
            <person name="Cao J."/>
            <person name="Cheng J.-F."/>
            <person name="Clark R.M."/>
            <person name="Fahlgren N."/>
            <person name="Fawcett J.A."/>
            <person name="Grimwood J."/>
            <person name="Gundlach H."/>
            <person name="Haberer G."/>
            <person name="Hollister J.D."/>
            <person name="Ossowski S."/>
            <person name="Ottilar R.P."/>
            <person name="Salamov A.A."/>
            <person name="Schneeberger K."/>
            <person name="Spannagl M."/>
            <person name="Wang X."/>
            <person name="Yang L."/>
            <person name="Nasrallah M.E."/>
            <person name="Bergelson J."/>
            <person name="Carrington J.C."/>
            <person name="Gaut B.S."/>
            <person name="Schmutz J."/>
            <person name="Mayer K.F.X."/>
            <person name="Van de Peer Y."/>
            <person name="Grigoriev I.V."/>
            <person name="Nordborg M."/>
            <person name="Weigel D."/>
            <person name="Guo Y.-L."/>
        </authorList>
    </citation>
    <scope>NUCLEOTIDE SEQUENCE [LARGE SCALE GENOMIC DNA]</scope>
    <source>
        <strain evidence="3">cv. MN47</strain>
    </source>
</reference>
<accession>D7LB67</accession>
<sequence length="262" mass="31021">MPEEVLCFLWYLCVVYTVGIAFDIQWLYHYVNTIQDKRDCFSTFLRWFSPLTVWSGKLQKSAKATNLTFKKLKRGGLNPFFNPHSIYFFHRPIKVNRKTSKILALPNLIHHGDFSRGVRPVFNLQDNEAYENFQTHAFHLNNARNIFPIPLIPTWVHYPVDYQMQLDEDLQYYMMKFDRGRPNSSKEETTSQATSQDYYADHLKDAQSPDAEINVEDIEEKFKFCINVQPGEDARMIEDSYECPDDHYGCCEEHMLEFEMDH</sequence>
<dbReference type="Proteomes" id="UP000008694">
    <property type="component" value="Unassembled WGS sequence"/>
</dbReference>
<dbReference type="Gramene" id="scaffold_303514.1">
    <property type="protein sequence ID" value="scaffold_303514.1"/>
    <property type="gene ID" value="scaffold_303514.1"/>
</dbReference>
<name>D7LB67_ARALL</name>
<evidence type="ECO:0000313" key="3">
    <source>
        <dbReference type="Proteomes" id="UP000008694"/>
    </source>
</evidence>
<evidence type="ECO:0000256" key="1">
    <source>
        <dbReference type="SAM" id="Phobius"/>
    </source>
</evidence>